<dbReference type="EMBL" id="JACOOZ010000006">
    <property type="protein sequence ID" value="MBC5668304.1"/>
    <property type="molecule type" value="Genomic_DNA"/>
</dbReference>
<dbReference type="RefSeq" id="WP_186840494.1">
    <property type="nucleotide sequence ID" value="NZ_JACOOZ010000006.1"/>
</dbReference>
<feature type="domain" description="Aminotransferase class I/classII large" evidence="2">
    <location>
        <begin position="34"/>
        <end position="383"/>
    </location>
</feature>
<dbReference type="InterPro" id="IPR015424">
    <property type="entry name" value="PyrdxlP-dep_Trfase"/>
</dbReference>
<gene>
    <name evidence="3" type="ORF">H8S00_09940</name>
</gene>
<dbReference type="EC" id="2.6.1.-" evidence="1"/>
<comment type="similarity">
    <text evidence="1">Belongs to the class-I pyridoxal-phosphate-dependent aminotransferase family.</text>
</comment>
<organism evidence="3 4">
    <name type="scientific">Eubacterium segne</name>
    <dbReference type="NCBI Taxonomy" id="2763045"/>
    <lineage>
        <taxon>Bacteria</taxon>
        <taxon>Bacillati</taxon>
        <taxon>Bacillota</taxon>
        <taxon>Clostridia</taxon>
        <taxon>Eubacteriales</taxon>
        <taxon>Eubacteriaceae</taxon>
        <taxon>Eubacterium</taxon>
    </lineage>
</organism>
<comment type="caution">
    <text evidence="3">The sequence shown here is derived from an EMBL/GenBank/DDBJ whole genome shotgun (WGS) entry which is preliminary data.</text>
</comment>
<keyword evidence="1" id="KW-0808">Transferase</keyword>
<dbReference type="Pfam" id="PF00155">
    <property type="entry name" value="Aminotran_1_2"/>
    <property type="match status" value="1"/>
</dbReference>
<dbReference type="CDD" id="cd00609">
    <property type="entry name" value="AAT_like"/>
    <property type="match status" value="1"/>
</dbReference>
<comment type="cofactor">
    <cofactor evidence="1">
        <name>pyridoxal 5'-phosphate</name>
        <dbReference type="ChEBI" id="CHEBI:597326"/>
    </cofactor>
</comment>
<dbReference type="GO" id="GO:0008483">
    <property type="term" value="F:transaminase activity"/>
    <property type="evidence" value="ECO:0007669"/>
    <property type="project" value="UniProtKB-KW"/>
</dbReference>
<dbReference type="Gene3D" id="3.40.640.10">
    <property type="entry name" value="Type I PLP-dependent aspartate aminotransferase-like (Major domain)"/>
    <property type="match status" value="1"/>
</dbReference>
<dbReference type="InterPro" id="IPR015422">
    <property type="entry name" value="PyrdxlP-dep_Trfase_small"/>
</dbReference>
<sequence>MYTESLVKLGKVRSEIREIFEYGNKRKAEIGAENVFDFSIGNPSVPAPKSVNDAIIDLVNNFDSVALHGYTSAQGDAKVRTTIANYINNRFNTEIAPDNIYMTCGAASSLTIVFNAIMQKDDECIVFTPYFSEYGVFLERTGAKLVAVKSEDKTFQVDMKGFEAAINEKTKAVVINSPNNPSGVVYSVETIEKMCDLLRKKEKEYGHPIFLVTDEPYRELVYDDIEVPYLINYYDDTFVCYSYSKALSLPGERIGYIVVSPKMKDAGDAYAAVCGAGRALGYVCASSMYQRVIEKCIDDTADISIYKVNRDLLYNNLTEMGYECVYPDGAFYLFVKAMGDDAHEFCEKAKEHELLLVPADSFGTPGYVRISYCVQTKQIEDALPAFKKLAESYQK</sequence>
<dbReference type="PROSITE" id="PS00105">
    <property type="entry name" value="AA_TRANSFER_CLASS_1"/>
    <property type="match status" value="1"/>
</dbReference>
<evidence type="ECO:0000256" key="1">
    <source>
        <dbReference type="RuleBase" id="RU000481"/>
    </source>
</evidence>
<dbReference type="Gene3D" id="3.90.1150.10">
    <property type="entry name" value="Aspartate Aminotransferase, domain 1"/>
    <property type="match status" value="1"/>
</dbReference>
<dbReference type="InterPro" id="IPR004838">
    <property type="entry name" value="NHTrfase_class1_PyrdxlP-BS"/>
</dbReference>
<keyword evidence="1 3" id="KW-0032">Aminotransferase</keyword>
<accession>A0ABR7F3V6</accession>
<reference evidence="3 4" key="1">
    <citation type="submission" date="2020-08" db="EMBL/GenBank/DDBJ databases">
        <title>Genome public.</title>
        <authorList>
            <person name="Liu C."/>
            <person name="Sun Q."/>
        </authorList>
    </citation>
    <scope>NUCLEOTIDE SEQUENCE [LARGE SCALE GENOMIC DNA]</scope>
    <source>
        <strain evidence="3 4">BX4</strain>
    </source>
</reference>
<keyword evidence="4" id="KW-1185">Reference proteome</keyword>
<protein>
    <recommendedName>
        <fullName evidence="1">Aminotransferase</fullName>
        <ecNumber evidence="1">2.6.1.-</ecNumber>
    </recommendedName>
</protein>
<dbReference type="PANTHER" id="PTHR42691:SF1">
    <property type="entry name" value="ASPARTATE AMINOTRANSFERASE YHDR-RELATED"/>
    <property type="match status" value="1"/>
</dbReference>
<proteinExistence type="inferred from homology"/>
<dbReference type="SUPFAM" id="SSF53383">
    <property type="entry name" value="PLP-dependent transferases"/>
    <property type="match status" value="1"/>
</dbReference>
<evidence type="ECO:0000313" key="4">
    <source>
        <dbReference type="Proteomes" id="UP000597877"/>
    </source>
</evidence>
<name>A0ABR7F3V6_9FIRM</name>
<dbReference type="InterPro" id="IPR015421">
    <property type="entry name" value="PyrdxlP-dep_Trfase_major"/>
</dbReference>
<dbReference type="InterPro" id="IPR004839">
    <property type="entry name" value="Aminotransferase_I/II_large"/>
</dbReference>
<dbReference type="PANTHER" id="PTHR42691">
    <property type="entry name" value="ASPARTATE AMINOTRANSFERASE YHDR-RELATED"/>
    <property type="match status" value="1"/>
</dbReference>
<evidence type="ECO:0000259" key="2">
    <source>
        <dbReference type="Pfam" id="PF00155"/>
    </source>
</evidence>
<dbReference type="NCBIfam" id="NF005305">
    <property type="entry name" value="PRK06836.1"/>
    <property type="match status" value="1"/>
</dbReference>
<evidence type="ECO:0000313" key="3">
    <source>
        <dbReference type="EMBL" id="MBC5668304.1"/>
    </source>
</evidence>
<dbReference type="Proteomes" id="UP000597877">
    <property type="component" value="Unassembled WGS sequence"/>
</dbReference>